<dbReference type="Gene3D" id="1.20.1560.10">
    <property type="entry name" value="ABC transporter type 1, transmembrane domain"/>
    <property type="match status" value="3"/>
</dbReference>
<feature type="transmembrane region" description="Helical" evidence="10">
    <location>
        <begin position="387"/>
        <end position="407"/>
    </location>
</feature>
<feature type="domain" description="ABC transmembrane type-1" evidence="12">
    <location>
        <begin position="162"/>
        <end position="524"/>
    </location>
</feature>
<feature type="transmembrane region" description="Helical" evidence="10">
    <location>
        <begin position="1009"/>
        <end position="1027"/>
    </location>
</feature>
<feature type="transmembrane region" description="Helical" evidence="10">
    <location>
        <begin position="160"/>
        <end position="181"/>
    </location>
</feature>
<dbReference type="CDD" id="cd18604">
    <property type="entry name" value="ABC_6TM_VMR1_D2_like"/>
    <property type="match status" value="1"/>
</dbReference>
<dbReference type="InterPro" id="IPR011527">
    <property type="entry name" value="ABC1_TM_dom"/>
</dbReference>
<organism evidence="13">
    <name type="scientific">Psilocybe cubensis</name>
    <name type="common">Psychedelic mushroom</name>
    <name type="synonym">Stropharia cubensis</name>
    <dbReference type="NCBI Taxonomy" id="181762"/>
    <lineage>
        <taxon>Eukaryota</taxon>
        <taxon>Fungi</taxon>
        <taxon>Dikarya</taxon>
        <taxon>Basidiomycota</taxon>
        <taxon>Agaricomycotina</taxon>
        <taxon>Agaricomycetes</taxon>
        <taxon>Agaricomycetidae</taxon>
        <taxon>Agaricales</taxon>
        <taxon>Agaricineae</taxon>
        <taxon>Strophariaceae</taxon>
        <taxon>Psilocybe</taxon>
    </lineage>
</organism>
<accession>A0A8H8CGX7</accession>
<evidence type="ECO:0000256" key="1">
    <source>
        <dbReference type="ARBA" id="ARBA00004141"/>
    </source>
</evidence>
<dbReference type="PROSITE" id="PS00211">
    <property type="entry name" value="ABC_TRANSPORTER_1"/>
    <property type="match status" value="1"/>
</dbReference>
<evidence type="ECO:0000256" key="5">
    <source>
        <dbReference type="ARBA" id="ARBA00022741"/>
    </source>
</evidence>
<feature type="region of interest" description="Disordered" evidence="9">
    <location>
        <begin position="251"/>
        <end position="279"/>
    </location>
</feature>
<dbReference type="InterPro" id="IPR027417">
    <property type="entry name" value="P-loop_NTPase"/>
</dbReference>
<keyword evidence="2" id="KW-0813">Transport</keyword>
<dbReference type="GO" id="GO:0016020">
    <property type="term" value="C:membrane"/>
    <property type="evidence" value="ECO:0007669"/>
    <property type="project" value="UniProtKB-SubCell"/>
</dbReference>
<evidence type="ECO:0000256" key="7">
    <source>
        <dbReference type="ARBA" id="ARBA00022989"/>
    </source>
</evidence>
<evidence type="ECO:0000259" key="11">
    <source>
        <dbReference type="PROSITE" id="PS50893"/>
    </source>
</evidence>
<feature type="transmembrane region" description="Helical" evidence="10">
    <location>
        <begin position="201"/>
        <end position="222"/>
    </location>
</feature>
<evidence type="ECO:0008006" key="14">
    <source>
        <dbReference type="Google" id="ProtNLM"/>
    </source>
</evidence>
<dbReference type="InterPro" id="IPR017871">
    <property type="entry name" value="ABC_transporter-like_CS"/>
</dbReference>
<dbReference type="PROSITE" id="PS50893">
    <property type="entry name" value="ABC_TRANSPORTER_2"/>
    <property type="match status" value="2"/>
</dbReference>
<dbReference type="CDD" id="cd03250">
    <property type="entry name" value="ABCC_MRP_domain1"/>
    <property type="match status" value="1"/>
</dbReference>
<evidence type="ECO:0000256" key="9">
    <source>
        <dbReference type="SAM" id="MobiDB-lite"/>
    </source>
</evidence>
<dbReference type="Pfam" id="PF00664">
    <property type="entry name" value="ABC_membrane"/>
    <property type="match status" value="2"/>
</dbReference>
<feature type="domain" description="ABC transmembrane type-1" evidence="12">
    <location>
        <begin position="869"/>
        <end position="1123"/>
    </location>
</feature>
<feature type="compositionally biased region" description="Low complexity" evidence="9">
    <location>
        <begin position="317"/>
        <end position="328"/>
    </location>
</feature>
<keyword evidence="8 10" id="KW-0472">Membrane</keyword>
<feature type="transmembrane region" description="Helical" evidence="10">
    <location>
        <begin position="464"/>
        <end position="488"/>
    </location>
</feature>
<dbReference type="InterPro" id="IPR050173">
    <property type="entry name" value="ABC_transporter_C-like"/>
</dbReference>
<feature type="transmembrane region" description="Helical" evidence="10">
    <location>
        <begin position="906"/>
        <end position="930"/>
    </location>
</feature>
<dbReference type="SUPFAM" id="SSF52540">
    <property type="entry name" value="P-loop containing nucleoside triphosphate hydrolases"/>
    <property type="match status" value="2"/>
</dbReference>
<sequence>MVVSQWTVAATRLNIIVLLSMSAVYLYRDIWPMATYTDSPQDADDRLLWIKLSILAFTAWFVPLFIPRRYVPVDPKDPMPVPNDEQTCSIFSLIFFFYLDPVILLGYKVEHMEARQLPPLCDTDRSAVLVKDAFPHMDIFRGAKKRHIVFGLLRAFRKEYSVMAFCVVGQVVLGFFSPIGINRILTYLENGGEGAIVRPWFWILCLFIGPMFNSVLFQWYIFMATKALAHAEALITQLVFEHSLRIRLASESGSDRDAKQDNDNFSGAGTPDTASVSSTNASASVSTLKDASSLLPDAKAPSTETPSASLKGKGKAPEAQAPAPVKPQQQPPRKDVSNLIGKINNLVTTDLGNITDARDFLLLVLAAPLQILACTFFLYNLLGWSSFVGLAAMIMCLPIPGYAAKLLQDVQRHRMKMTDARVQDVTEVVSVLRMVKLFGWEGDMSKRIKEKRDQELSAIWKYKILSMITGLSNVLIPNITMIATYATYTLIMKQSLTPSIIFSSVTVFSMLRIQLQRIQWQIAENIQGKVSLDRVTDFLQKTELLDSFQANLSDGPLPLVDTRNEHDIGFRNASFSWRVESDDDIQRPSRRSYRLKIEGELLFKRDCINLIVGPTGSGKTSILMALLGEMHFIQSTDSWFNLPREDGVAYAAQESWVQNETIRDNILFGSPYDEDRYRKVIYQCALDRDIELFEAGDATEVGEKGITLSGGQKARITLARAIYSKAKIILLDDVLAALDVHTAVWIVNKCFRGELVRGRTILLVTHNVAVVAPIAGFIVSLGNDGTIQAQGSDTKAILDIDQTFAHEMQENEEEISMSMKEVPSMAKKEGVSGKLVLSEEVAKGHVTWKSIKLFISALGGDYPFVFYCLLMSLYLVSNWTRAFQTWFLGYWGSQYERHSPEEVKTFLFLGFYSLIIFGSMSLSFAAYIYYTYGTMRASRTINALLVESALSSTLRWLDETPTSRIIARCTQDIRALDGPLTTQLLEMINVAISMITNFGVIIIFTPVFLSPGIAVAALALYLGNMYLRAQLSVKREKSNARSPVLAHFGAAVAGLVSVRAYGVQEAFIAESLKRIDHYTRIARVSYNLNRWVGIRINFLGNLFSVAIASYLVYGIFLGSSNTGFTLSMAAEFCSMILYWVRVFNEFEVQSNSLERIQDYIDIDHEPSPTPQGKPPAAWPTSGEIVVENLSARYSQAGPTVLHNLSFRIGSGQRVGVVGRTGSGKSSLTLALLRCIVTEGTVYYDGIDTNKINLDALRSNITIIPQTPELISGTLRRNLDPLDLHDDATLNDSLRSAGLFSIQEGMEEHRITLDTNISAGGSNLSVGERQIIALARAIIRGSKLLILDEATSAIDYKTDAVIQTTLRRKLDPGVTVITVAHRLQTIMDADVIMVLDEGHIIEFDSPKALLHKEGSKFKGMVDESGDKTALYDMAEGRSSSGY</sequence>
<feature type="transmembrane region" description="Helical" evidence="10">
    <location>
        <begin position="360"/>
        <end position="381"/>
    </location>
</feature>
<evidence type="ECO:0000256" key="6">
    <source>
        <dbReference type="ARBA" id="ARBA00022840"/>
    </source>
</evidence>
<keyword evidence="6" id="KW-0067">ATP-binding</keyword>
<dbReference type="GO" id="GO:0016887">
    <property type="term" value="F:ATP hydrolysis activity"/>
    <property type="evidence" value="ECO:0007669"/>
    <property type="project" value="InterPro"/>
</dbReference>
<evidence type="ECO:0000313" key="13">
    <source>
        <dbReference type="EMBL" id="KAG5165123.1"/>
    </source>
</evidence>
<dbReference type="CDD" id="cd18596">
    <property type="entry name" value="ABC_6TM_VMR1_D1_like"/>
    <property type="match status" value="1"/>
</dbReference>
<evidence type="ECO:0000256" key="10">
    <source>
        <dbReference type="SAM" id="Phobius"/>
    </source>
</evidence>
<dbReference type="GO" id="GO:0140359">
    <property type="term" value="F:ABC-type transporter activity"/>
    <property type="evidence" value="ECO:0007669"/>
    <property type="project" value="InterPro"/>
</dbReference>
<dbReference type="SUPFAM" id="SSF90123">
    <property type="entry name" value="ABC transporter transmembrane region"/>
    <property type="match status" value="2"/>
</dbReference>
<dbReference type="Gene3D" id="3.40.50.300">
    <property type="entry name" value="P-loop containing nucleotide triphosphate hydrolases"/>
    <property type="match status" value="2"/>
</dbReference>
<feature type="domain" description="ABC transporter" evidence="11">
    <location>
        <begin position="1184"/>
        <end position="1421"/>
    </location>
</feature>
<feature type="transmembrane region" description="Helical" evidence="10">
    <location>
        <begin position="853"/>
        <end position="876"/>
    </location>
</feature>
<evidence type="ECO:0000256" key="8">
    <source>
        <dbReference type="ARBA" id="ARBA00023136"/>
    </source>
</evidence>
<dbReference type="EMBL" id="JAFIQS010000010">
    <property type="protein sequence ID" value="KAG5165123.1"/>
    <property type="molecule type" value="Genomic_DNA"/>
</dbReference>
<dbReference type="Pfam" id="PF00005">
    <property type="entry name" value="ABC_tran"/>
    <property type="match status" value="2"/>
</dbReference>
<keyword evidence="7 10" id="KW-1133">Transmembrane helix</keyword>
<dbReference type="CDD" id="cd03244">
    <property type="entry name" value="ABCC_MRP_domain2"/>
    <property type="match status" value="1"/>
</dbReference>
<dbReference type="InterPro" id="IPR036640">
    <property type="entry name" value="ABC1_TM_sf"/>
</dbReference>
<feature type="transmembrane region" description="Helical" evidence="10">
    <location>
        <begin position="6"/>
        <end position="27"/>
    </location>
</feature>
<dbReference type="SMART" id="SM00382">
    <property type="entry name" value="AAA"/>
    <property type="match status" value="2"/>
</dbReference>
<feature type="transmembrane region" description="Helical" evidence="10">
    <location>
        <begin position="86"/>
        <end position="107"/>
    </location>
</feature>
<keyword evidence="5" id="KW-0547">Nucleotide-binding</keyword>
<feature type="transmembrane region" description="Helical" evidence="10">
    <location>
        <begin position="1098"/>
        <end position="1116"/>
    </location>
</feature>
<dbReference type="PANTHER" id="PTHR24223">
    <property type="entry name" value="ATP-BINDING CASSETTE SUB-FAMILY C"/>
    <property type="match status" value="1"/>
</dbReference>
<keyword evidence="4" id="KW-0677">Repeat</keyword>
<comment type="caution">
    <text evidence="13">The sequence shown here is derived from an EMBL/GenBank/DDBJ whole genome shotgun (WGS) entry which is preliminary data.</text>
</comment>
<gene>
    <name evidence="13" type="ORF">JR316_009819</name>
</gene>
<evidence type="ECO:0000256" key="3">
    <source>
        <dbReference type="ARBA" id="ARBA00022692"/>
    </source>
</evidence>
<evidence type="ECO:0000256" key="4">
    <source>
        <dbReference type="ARBA" id="ARBA00022737"/>
    </source>
</evidence>
<dbReference type="GO" id="GO:0005524">
    <property type="term" value="F:ATP binding"/>
    <property type="evidence" value="ECO:0007669"/>
    <property type="project" value="UniProtKB-KW"/>
</dbReference>
<dbReference type="PROSITE" id="PS50929">
    <property type="entry name" value="ABC_TM1F"/>
    <property type="match status" value="2"/>
</dbReference>
<feature type="transmembrane region" description="Helical" evidence="10">
    <location>
        <begin position="48"/>
        <end position="66"/>
    </location>
</feature>
<feature type="compositionally biased region" description="Basic and acidic residues" evidence="9">
    <location>
        <begin position="253"/>
        <end position="262"/>
    </location>
</feature>
<feature type="domain" description="ABC transporter" evidence="11">
    <location>
        <begin position="579"/>
        <end position="809"/>
    </location>
</feature>
<evidence type="ECO:0000259" key="12">
    <source>
        <dbReference type="PROSITE" id="PS50929"/>
    </source>
</evidence>
<keyword evidence="3 10" id="KW-0812">Transmembrane</keyword>
<dbReference type="FunFam" id="3.40.50.300:FF:000838">
    <property type="entry name" value="ABC multidrug transporter (Eurofung)"/>
    <property type="match status" value="1"/>
</dbReference>
<evidence type="ECO:0000256" key="2">
    <source>
        <dbReference type="ARBA" id="ARBA00022448"/>
    </source>
</evidence>
<proteinExistence type="predicted"/>
<dbReference type="InterPro" id="IPR003439">
    <property type="entry name" value="ABC_transporter-like_ATP-bd"/>
</dbReference>
<feature type="region of interest" description="Disordered" evidence="9">
    <location>
        <begin position="296"/>
        <end position="336"/>
    </location>
</feature>
<protein>
    <recommendedName>
        <fullName evidence="14">P-loop containing nucleoside triphosphate hydrolase protein</fullName>
    </recommendedName>
</protein>
<dbReference type="FunFam" id="1.20.1560.10:FF:000013">
    <property type="entry name" value="ABC transporter C family member 2"/>
    <property type="match status" value="1"/>
</dbReference>
<dbReference type="InterPro" id="IPR003593">
    <property type="entry name" value="AAA+_ATPase"/>
</dbReference>
<reference evidence="13" key="1">
    <citation type="submission" date="2021-02" db="EMBL/GenBank/DDBJ databases">
        <title>Psilocybe cubensis genome.</title>
        <authorList>
            <person name="Mckernan K.J."/>
            <person name="Crawford S."/>
            <person name="Trippe A."/>
            <person name="Kane L.T."/>
            <person name="Mclaughlin S."/>
        </authorList>
    </citation>
    <scope>NUCLEOTIDE SEQUENCE [LARGE SCALE GENOMIC DNA]</scope>
    <source>
        <strain evidence="13">MGC-MH-2018</strain>
    </source>
</reference>
<name>A0A8H8CGX7_PSICU</name>
<comment type="subcellular location">
    <subcellularLocation>
        <location evidence="1">Membrane</location>
        <topology evidence="1">Multi-pass membrane protein</topology>
    </subcellularLocation>
</comment>
<dbReference type="PANTHER" id="PTHR24223:SF356">
    <property type="entry name" value="ATP-BINDING CASSETTE TRANSPORTER ABC4"/>
    <property type="match status" value="1"/>
</dbReference>